<dbReference type="InterPro" id="IPR017884">
    <property type="entry name" value="SANT_dom"/>
</dbReference>
<evidence type="ECO:0000313" key="8">
    <source>
        <dbReference type="EMBL" id="CAG1834171.1"/>
    </source>
</evidence>
<dbReference type="EnsemblPlants" id="Ma09_t04340.3">
    <property type="protein sequence ID" value="Ma09_p04340.3"/>
    <property type="gene ID" value="Ma09_g04340"/>
</dbReference>
<reference evidence="8" key="1">
    <citation type="submission" date="2021-03" db="EMBL/GenBank/DDBJ databases">
        <authorList>
            <consortium name="Genoscope - CEA"/>
            <person name="William W."/>
        </authorList>
    </citation>
    <scope>NUCLEOTIDE SEQUENCE</scope>
    <source>
        <strain evidence="8">Doubled-haploid Pahang</strain>
    </source>
</reference>
<accession>A0A804KFW0</accession>
<name>A0A804KFW0_MUSAM</name>
<dbReference type="InterPro" id="IPR001005">
    <property type="entry name" value="SANT/Myb"/>
</dbReference>
<keyword evidence="5" id="KW-0539">Nucleus</keyword>
<dbReference type="GO" id="GO:0008270">
    <property type="term" value="F:zinc ion binding"/>
    <property type="evidence" value="ECO:0007669"/>
    <property type="project" value="UniProtKB-KW"/>
</dbReference>
<dbReference type="SUPFAM" id="SSF46689">
    <property type="entry name" value="Homeodomain-like"/>
    <property type="match status" value="2"/>
</dbReference>
<dbReference type="Gramene" id="Ma09_t04340.3">
    <property type="protein sequence ID" value="Ma09_p04340.3"/>
    <property type="gene ID" value="Ma09_g04340"/>
</dbReference>
<dbReference type="PROSITE" id="PS51293">
    <property type="entry name" value="SANT"/>
    <property type="match status" value="2"/>
</dbReference>
<evidence type="ECO:0000256" key="1">
    <source>
        <dbReference type="ARBA" id="ARBA00022723"/>
    </source>
</evidence>
<dbReference type="CDD" id="cd00167">
    <property type="entry name" value="SANT"/>
    <property type="match status" value="1"/>
</dbReference>
<dbReference type="OrthoDB" id="10258692at2759"/>
<keyword evidence="1" id="KW-0479">Metal-binding</keyword>
<keyword evidence="3" id="KW-0862">Zinc</keyword>
<dbReference type="OMA" id="HRVTPWR"/>
<evidence type="ECO:0000256" key="5">
    <source>
        <dbReference type="ARBA" id="ARBA00023242"/>
    </source>
</evidence>
<feature type="region of interest" description="Disordered" evidence="6">
    <location>
        <begin position="666"/>
        <end position="688"/>
    </location>
</feature>
<feature type="domain" description="SANT" evidence="7">
    <location>
        <begin position="758"/>
        <end position="809"/>
    </location>
</feature>
<dbReference type="Pfam" id="PF00249">
    <property type="entry name" value="Myb_DNA-binding"/>
    <property type="match status" value="2"/>
</dbReference>
<evidence type="ECO:0000313" key="9">
    <source>
        <dbReference type="EnsemblPlants" id="Ma09_p04340.3"/>
    </source>
</evidence>
<dbReference type="SMART" id="SM00717">
    <property type="entry name" value="SANT"/>
    <property type="match status" value="2"/>
</dbReference>
<feature type="compositionally biased region" description="Low complexity" evidence="6">
    <location>
        <begin position="107"/>
        <end position="118"/>
    </location>
</feature>
<dbReference type="EMBL" id="HG996474">
    <property type="protein sequence ID" value="CAG1834171.1"/>
    <property type="molecule type" value="Genomic_DNA"/>
</dbReference>
<evidence type="ECO:0000259" key="7">
    <source>
        <dbReference type="PROSITE" id="PS51293"/>
    </source>
</evidence>
<keyword evidence="2" id="KW-0863">Zinc-finger</keyword>
<dbReference type="PANTHER" id="PTHR47340:SF1">
    <property type="entry name" value="DUPLICATED HOMEODOMAIN-LIKE SUPERFAMILY PROTEIN"/>
    <property type="match status" value="1"/>
</dbReference>
<protein>
    <submittedName>
        <fullName evidence="8">(wild Malaysian banana) hypothetical protein</fullName>
    </submittedName>
</protein>
<dbReference type="Gene3D" id="1.10.10.60">
    <property type="entry name" value="Homeodomain-like"/>
    <property type="match status" value="1"/>
</dbReference>
<evidence type="ECO:0000313" key="10">
    <source>
        <dbReference type="Proteomes" id="UP000012960"/>
    </source>
</evidence>
<proteinExistence type="predicted"/>
<evidence type="ECO:0000256" key="4">
    <source>
        <dbReference type="ARBA" id="ARBA00023125"/>
    </source>
</evidence>
<feature type="compositionally biased region" description="Basic and acidic residues" evidence="6">
    <location>
        <begin position="7"/>
        <end position="25"/>
    </location>
</feature>
<keyword evidence="10" id="KW-1185">Reference proteome</keyword>
<feature type="compositionally biased region" description="Basic and acidic residues" evidence="6">
    <location>
        <begin position="88"/>
        <end position="99"/>
    </location>
</feature>
<dbReference type="Gene3D" id="1.20.58.1880">
    <property type="match status" value="1"/>
</dbReference>
<feature type="compositionally biased region" description="Polar residues" evidence="6">
    <location>
        <begin position="670"/>
        <end position="687"/>
    </location>
</feature>
<dbReference type="GO" id="GO:0003677">
    <property type="term" value="F:DNA binding"/>
    <property type="evidence" value="ECO:0007669"/>
    <property type="project" value="UniProtKB-KW"/>
</dbReference>
<dbReference type="GO" id="GO:0006355">
    <property type="term" value="P:regulation of DNA-templated transcription"/>
    <property type="evidence" value="ECO:0000318"/>
    <property type="project" value="GO_Central"/>
</dbReference>
<dbReference type="PANTHER" id="PTHR47340">
    <property type="entry name" value="DUPLICATED HOMEODOMAIN-LIKE SUPERFAMILY PROTEIN"/>
    <property type="match status" value="1"/>
</dbReference>
<feature type="region of interest" description="Disordered" evidence="6">
    <location>
        <begin position="151"/>
        <end position="172"/>
    </location>
</feature>
<feature type="compositionally biased region" description="Low complexity" evidence="6">
    <location>
        <begin position="1487"/>
        <end position="1504"/>
    </location>
</feature>
<feature type="region of interest" description="Disordered" evidence="6">
    <location>
        <begin position="1"/>
        <end position="127"/>
    </location>
</feature>
<feature type="compositionally biased region" description="Basic and acidic residues" evidence="6">
    <location>
        <begin position="40"/>
        <end position="53"/>
    </location>
</feature>
<keyword evidence="4" id="KW-0238">DNA-binding</keyword>
<sequence length="1688" mass="184090">MPPEPLPWDRKEYAFKDQRKHERGDALGGGGGGGSSSASRWKDPYHGGPRDLLRASPRRPFSSHCRQGGGYHQVHPDDSVGHGCTPSRSDRFWSEDDGYRPASVRHGGCYRTSSSGSSRENRGSFRRSPCWDSGDFSRQHRHDPHATALRSVAAPISSTSQIPLKEQNDKTGGVDDGLGTGHIFDHRDHSLGSIPWKKWSRPGSLGFTKTSRSESEEACLEGVLPSGKENPIQSLVTLTLPPDEVAPRKKPRLGWGQGLAKYEKQKVEGSVETSVGGSKGSLSDDSQKVTSISGCLSPTTPCSATCSSSPGTEDKLCSRTVNDYDGMNQNSDLPGSAFLSFCEEISNNLDHLEANPIRSLDSLLTDLFQSVDAFSGDSTFSRDSALNKLLKLKGSISNGLEKIECEIDLLEKELKSLNCDTKTDSYQSSVKLANDSALEACIQPLAGLSDESNPSKDQKVETIEVAFVEEHVPCGSLVKHDTVIKDIYIINPETLSSKFHLAIEKLSESPLLIKDEKLKVTELQQIVDSDCGERIMVASEDGNRNCGDGDCSSVHVSFDEATQGKDSNLITSIIDSNMNAAKCASKVFGTAFSTNPLLSDIWGLVNFTSCRKNDLKIKEKLATRKCQLRFKERVLILKFKALHHLWKEDLRLLSIKKVRTKSSKRFELMSRSSQNGSQKQRSSTRSRFASPVGNLTLVPTTEIVNFTSKLLSDAQIKLCRNNLKMPTLLLDDKERKYNKFVTQNGLIKDPPSFEKERAMINPWSEDEKDIFMEMLARYGKDFTKISSSLNHKTTADCIEFYYKNHKSESFKEVKKWLDLRKQQQQCLPANTYLVASGKKWNHEMNASSLDMLGAASAVVAHDHCSSKSEKYAGSAVYGTCNDMKVSYGSSYLEGENSVDVSGQERDFVAADVLAGICGALSSETMSSCVTSFIHPAERINRITMDQLLTPEVTQNLDEEEACSDEGCELGSADWTDEEKSIFIQALGTYDKDFTKISSCMRTRSREQCKIFFSKARKCLGLDVIRQGTVLGGTPLSDANGGRSDTDDACVAEMDSAICSTQSCSKVDVDVSQSVANTSYEGIAHAAGNPFHAETDRSNEQDGDVFPGPNLVGGDEKVNNKKVSIFHDDKLASQGGNLQSNTHPKESIAAGLGCAEAIQLCEVADSADRETIVGGNTNVVSPNVSILTIGKTEPVVEACLEVESTKSTSSTVCNVDTTGGSPAEGLKVVVKTEASLSSKVGLSKKNTTNINLTANGKGLLCCGPDSNASAAALFSGTVANVCHLAFDPRYQQQIQLDLQQRKPKQPQAILLKQENVHHVPLNSLLPDPSSICFGGTLNVSSETTLNFEQGNKWHQNLLKRGIYQQYMPRKLSVNQVDRNMHILRGYPLQALSQDVTREVDLTAGEKPSLLEAECKTNVVPQSNQFFMSDKHWNENNLLPSNSGILRSSRSENQSEVEIRTCIKNASSEIEEHRTGDVKLFGKILSHTSPLPQSSSSSHESNPRTSPELDGSSTTNCASIRRDNHRLVPNIGSGQVGLEALPVRTYGFWDGKRRQTGFSSLPETASMLAKYQGSLTGVSLYSAKDGMPSGNGVLTDYQQSYVQHLSSNGKRVENISELQKRNGGMEMVSGFQQQGRVAPLGAKNMMGGGILVGGGGGVSDPVAALKMHYAARASTLNNNIEAWRADMGDR</sequence>
<evidence type="ECO:0000256" key="2">
    <source>
        <dbReference type="ARBA" id="ARBA00022771"/>
    </source>
</evidence>
<feature type="compositionally biased region" description="Gly residues" evidence="6">
    <location>
        <begin position="26"/>
        <end position="35"/>
    </location>
</feature>
<feature type="domain" description="SANT" evidence="7">
    <location>
        <begin position="969"/>
        <end position="1020"/>
    </location>
</feature>
<gene>
    <name evidence="8" type="ORF">GSMUA_222760.1</name>
</gene>
<feature type="region of interest" description="Disordered" evidence="6">
    <location>
        <begin position="1487"/>
        <end position="1515"/>
    </location>
</feature>
<reference evidence="9" key="2">
    <citation type="submission" date="2021-05" db="UniProtKB">
        <authorList>
            <consortium name="EnsemblPlants"/>
        </authorList>
    </citation>
    <scope>IDENTIFICATION</scope>
    <source>
        <strain evidence="9">subsp. malaccensis</strain>
    </source>
</reference>
<evidence type="ECO:0000256" key="6">
    <source>
        <dbReference type="SAM" id="MobiDB-lite"/>
    </source>
</evidence>
<dbReference type="Proteomes" id="UP000012960">
    <property type="component" value="Unplaced"/>
</dbReference>
<dbReference type="InterPro" id="IPR009057">
    <property type="entry name" value="Homeodomain-like_sf"/>
</dbReference>
<dbReference type="GO" id="GO:0005634">
    <property type="term" value="C:nucleus"/>
    <property type="evidence" value="ECO:0000318"/>
    <property type="project" value="GO_Central"/>
</dbReference>
<evidence type="ECO:0000256" key="3">
    <source>
        <dbReference type="ARBA" id="ARBA00022833"/>
    </source>
</evidence>
<dbReference type="FunFam" id="1.10.10.60:FF:000012">
    <property type="entry name" value="Metastasis-associated 1 family, member 3"/>
    <property type="match status" value="1"/>
</dbReference>
<dbReference type="InParanoid" id="A0A804KFW0"/>
<feature type="region of interest" description="Disordered" evidence="6">
    <location>
        <begin position="1089"/>
        <end position="1112"/>
    </location>
</feature>
<organism evidence="9 10">
    <name type="scientific">Musa acuminata subsp. malaccensis</name>
    <name type="common">Wild banana</name>
    <name type="synonym">Musa malaccensis</name>
    <dbReference type="NCBI Taxonomy" id="214687"/>
    <lineage>
        <taxon>Eukaryota</taxon>
        <taxon>Viridiplantae</taxon>
        <taxon>Streptophyta</taxon>
        <taxon>Embryophyta</taxon>
        <taxon>Tracheophyta</taxon>
        <taxon>Spermatophyta</taxon>
        <taxon>Magnoliopsida</taxon>
        <taxon>Liliopsida</taxon>
        <taxon>Zingiberales</taxon>
        <taxon>Musaceae</taxon>
        <taxon>Musa</taxon>
    </lineage>
</organism>